<evidence type="ECO:0008006" key="3">
    <source>
        <dbReference type="Google" id="ProtNLM"/>
    </source>
</evidence>
<accession>A0A080LXD8</accession>
<sequence length="225" mass="25567">MGKDNQPKHRQQARDLRRREALRAPFERVLIVCEGEKSEPLYISEIRSDYRLATANVQVLSSALGTQPRQVVEYAEMLFREGDRSKAIQPCAFDRLVAVFDRDDHASYHQALAKAEALNGKLKNDADESVPFQAAASVPCFELWLLLHFEDVHAPIHRNEVYDRLKLYLPGYDKGKGGYWAATKDRLDFAIQRAQARAAATSAHNGHEPYTGMHDLVSRLIHLKD</sequence>
<comment type="caution">
    <text evidence="1">The sequence shown here is derived from an EMBL/GenBank/DDBJ whole genome shotgun (WGS) entry which is preliminary data.</text>
</comment>
<protein>
    <recommendedName>
        <fullName evidence="3">RloB domain-containing protein</fullName>
    </recommendedName>
</protein>
<dbReference type="InterPro" id="IPR025591">
    <property type="entry name" value="RloB"/>
</dbReference>
<evidence type="ECO:0000313" key="1">
    <source>
        <dbReference type="EMBL" id="KFB72495.1"/>
    </source>
</evidence>
<gene>
    <name evidence="1" type="ORF">AW09_002316</name>
</gene>
<proteinExistence type="predicted"/>
<dbReference type="EMBL" id="JDVG02000382">
    <property type="protein sequence ID" value="KFB72495.1"/>
    <property type="molecule type" value="Genomic_DNA"/>
</dbReference>
<dbReference type="AlphaFoldDB" id="A0A080LXD8"/>
<organism evidence="1 2">
    <name type="scientific">Candidatus Accumulibacter phosphatis</name>
    <dbReference type="NCBI Taxonomy" id="327160"/>
    <lineage>
        <taxon>Bacteria</taxon>
        <taxon>Pseudomonadati</taxon>
        <taxon>Pseudomonadota</taxon>
        <taxon>Betaproteobacteria</taxon>
        <taxon>Candidatus Accumulibacter</taxon>
    </lineage>
</organism>
<dbReference type="Proteomes" id="UP000020077">
    <property type="component" value="Unassembled WGS sequence"/>
</dbReference>
<name>A0A080LXD8_9PROT</name>
<reference evidence="1 2" key="1">
    <citation type="submission" date="2014-02" db="EMBL/GenBank/DDBJ databases">
        <title>Expanding our view of genomic diversity in Candidatus Accumulibacter clades.</title>
        <authorList>
            <person name="Skennerton C.T."/>
            <person name="Barr J.J."/>
            <person name="Slater F.R."/>
            <person name="Bond P.L."/>
            <person name="Tyson G.W."/>
        </authorList>
    </citation>
    <scope>NUCLEOTIDE SEQUENCE [LARGE SCALE GENOMIC DNA]</scope>
    <source>
        <strain evidence="2">BA-91</strain>
    </source>
</reference>
<dbReference type="Pfam" id="PF13707">
    <property type="entry name" value="RloB"/>
    <property type="match status" value="1"/>
</dbReference>
<evidence type="ECO:0000313" key="2">
    <source>
        <dbReference type="Proteomes" id="UP000020077"/>
    </source>
</evidence>